<accession>A0ABW0V1W4</accession>
<proteinExistence type="inferred from homology"/>
<dbReference type="Pfam" id="PF00582">
    <property type="entry name" value="Usp"/>
    <property type="match status" value="2"/>
</dbReference>
<dbReference type="InterPro" id="IPR006015">
    <property type="entry name" value="Universal_stress_UspA"/>
</dbReference>
<dbReference type="Proteomes" id="UP001596066">
    <property type="component" value="Unassembled WGS sequence"/>
</dbReference>
<dbReference type="SUPFAM" id="SSF52402">
    <property type="entry name" value="Adenine nucleotide alpha hydrolases-like"/>
    <property type="match status" value="2"/>
</dbReference>
<comment type="similarity">
    <text evidence="1">Belongs to the universal stress protein A family.</text>
</comment>
<evidence type="ECO:0000313" key="3">
    <source>
        <dbReference type="EMBL" id="MFC5639870.1"/>
    </source>
</evidence>
<name>A0ABW0V1W4_9ACTN</name>
<organism evidence="3 4">
    <name type="scientific">Kitasatospora cinereorecta</name>
    <dbReference type="NCBI Taxonomy" id="285560"/>
    <lineage>
        <taxon>Bacteria</taxon>
        <taxon>Bacillati</taxon>
        <taxon>Actinomycetota</taxon>
        <taxon>Actinomycetes</taxon>
        <taxon>Kitasatosporales</taxon>
        <taxon>Streptomycetaceae</taxon>
        <taxon>Kitasatospora</taxon>
    </lineage>
</organism>
<dbReference type="PRINTS" id="PR01438">
    <property type="entry name" value="UNVRSLSTRESS"/>
</dbReference>
<evidence type="ECO:0000313" key="4">
    <source>
        <dbReference type="Proteomes" id="UP001596066"/>
    </source>
</evidence>
<feature type="domain" description="UspA" evidence="2">
    <location>
        <begin position="5"/>
        <end position="133"/>
    </location>
</feature>
<feature type="domain" description="UspA" evidence="2">
    <location>
        <begin position="143"/>
        <end position="264"/>
    </location>
</feature>
<dbReference type="InterPro" id="IPR006016">
    <property type="entry name" value="UspA"/>
</dbReference>
<reference evidence="4" key="1">
    <citation type="journal article" date="2019" name="Int. J. Syst. Evol. Microbiol.">
        <title>The Global Catalogue of Microorganisms (GCM) 10K type strain sequencing project: providing services to taxonomists for standard genome sequencing and annotation.</title>
        <authorList>
            <consortium name="The Broad Institute Genomics Platform"/>
            <consortium name="The Broad Institute Genome Sequencing Center for Infectious Disease"/>
            <person name="Wu L."/>
            <person name="Ma J."/>
        </authorList>
    </citation>
    <scope>NUCLEOTIDE SEQUENCE [LARGE SCALE GENOMIC DNA]</scope>
    <source>
        <strain evidence="4">CGMCC 4.1622</strain>
    </source>
</reference>
<dbReference type="Gene3D" id="3.40.50.620">
    <property type="entry name" value="HUPs"/>
    <property type="match status" value="2"/>
</dbReference>
<evidence type="ECO:0000259" key="2">
    <source>
        <dbReference type="Pfam" id="PF00582"/>
    </source>
</evidence>
<comment type="caution">
    <text evidence="3">The sequence shown here is derived from an EMBL/GenBank/DDBJ whole genome shotgun (WGS) entry which is preliminary data.</text>
</comment>
<dbReference type="RefSeq" id="WP_346140945.1">
    <property type="nucleotide sequence ID" value="NZ_BAAAUA010000002.1"/>
</dbReference>
<dbReference type="EMBL" id="JBHSOC010000001">
    <property type="protein sequence ID" value="MFC5639870.1"/>
    <property type="molecule type" value="Genomic_DNA"/>
</dbReference>
<protein>
    <submittedName>
        <fullName evidence="3">Universal stress protein</fullName>
    </submittedName>
</protein>
<dbReference type="PANTHER" id="PTHR46553">
    <property type="entry name" value="ADENINE NUCLEOTIDE ALPHA HYDROLASES-LIKE SUPERFAMILY PROTEIN"/>
    <property type="match status" value="1"/>
</dbReference>
<sequence length="266" mass="27603">MDLPVAVGIDGSEASLAAADWAAREALLRDRPLRVLHALPLMPHLLPARAAADRPAGDLLHEVEHILAVRHPGLRMRTEEAHDAATAALLAAGEDAELMVLGARGSGGFPELRVGSTTLQLAARTGCPIVVLPVEPPGPHPREHVLVGVDARRPAEAALRFAFAAADRYGLPLRAVHAAPVPPGDCGGEAALLAAALEPWRTAHPEVELHEDVEHGGPGRALVEASAKARLLVLGRRPVGPVVLLGPVAHAVLHHAACPVAVVPGT</sequence>
<dbReference type="InterPro" id="IPR014729">
    <property type="entry name" value="Rossmann-like_a/b/a_fold"/>
</dbReference>
<gene>
    <name evidence="3" type="ORF">ACFPZF_00655</name>
</gene>
<dbReference type="PANTHER" id="PTHR46553:SF3">
    <property type="entry name" value="ADENINE NUCLEOTIDE ALPHA HYDROLASES-LIKE SUPERFAMILY PROTEIN"/>
    <property type="match status" value="1"/>
</dbReference>
<keyword evidence="4" id="KW-1185">Reference proteome</keyword>
<evidence type="ECO:0000256" key="1">
    <source>
        <dbReference type="ARBA" id="ARBA00008791"/>
    </source>
</evidence>